<organism evidence="2">
    <name type="scientific">Sesamum latifolium</name>
    <dbReference type="NCBI Taxonomy" id="2727402"/>
    <lineage>
        <taxon>Eukaryota</taxon>
        <taxon>Viridiplantae</taxon>
        <taxon>Streptophyta</taxon>
        <taxon>Embryophyta</taxon>
        <taxon>Tracheophyta</taxon>
        <taxon>Spermatophyta</taxon>
        <taxon>Magnoliopsida</taxon>
        <taxon>eudicotyledons</taxon>
        <taxon>Gunneridae</taxon>
        <taxon>Pentapetalae</taxon>
        <taxon>asterids</taxon>
        <taxon>lamiids</taxon>
        <taxon>Lamiales</taxon>
        <taxon>Pedaliaceae</taxon>
        <taxon>Sesamum</taxon>
    </lineage>
</organism>
<feature type="domain" description="Reverse transcriptase Ty1/copia-type" evidence="1">
    <location>
        <begin position="72"/>
        <end position="168"/>
    </location>
</feature>
<reference evidence="2" key="1">
    <citation type="submission" date="2020-06" db="EMBL/GenBank/DDBJ databases">
        <authorList>
            <person name="Li T."/>
            <person name="Hu X."/>
            <person name="Zhang T."/>
            <person name="Song X."/>
            <person name="Zhang H."/>
            <person name="Dai N."/>
            <person name="Sheng W."/>
            <person name="Hou X."/>
            <person name="Wei L."/>
        </authorList>
    </citation>
    <scope>NUCLEOTIDE SEQUENCE</scope>
    <source>
        <strain evidence="2">KEN1</strain>
        <tissue evidence="2">Leaf</tissue>
    </source>
</reference>
<proteinExistence type="predicted"/>
<dbReference type="Pfam" id="PF07727">
    <property type="entry name" value="RVT_2"/>
    <property type="match status" value="1"/>
</dbReference>
<accession>A0AAW2TC02</accession>
<sequence length="168" mass="19198">MTEIEFRNVDFSEEDFPSISEVQGDLKLYEVQDPQGSTSITVDATYEEVVASPNANEWITTMEEEMSSMAKNNVWELVDLPVGRKTIRNKWVLKVKRKTNGSINKFKARSMAKGYTQKEGIDYEETFSLVVRFASVRLILAIVAHLDSELFQMDVKSTFLNGELDEEI</sequence>
<gene>
    <name evidence="2" type="ORF">Slati_4257400</name>
</gene>
<dbReference type="InterPro" id="IPR013103">
    <property type="entry name" value="RVT_2"/>
</dbReference>
<comment type="caution">
    <text evidence="2">The sequence shown here is derived from an EMBL/GenBank/DDBJ whole genome shotgun (WGS) entry which is preliminary data.</text>
</comment>
<name>A0AAW2TC02_9LAMI</name>
<dbReference type="AlphaFoldDB" id="A0AAW2TC02"/>
<dbReference type="EMBL" id="JACGWN010000015">
    <property type="protein sequence ID" value="KAL0402275.1"/>
    <property type="molecule type" value="Genomic_DNA"/>
</dbReference>
<evidence type="ECO:0000313" key="2">
    <source>
        <dbReference type="EMBL" id="KAL0402275.1"/>
    </source>
</evidence>
<protein>
    <submittedName>
        <fullName evidence="2">Retrovirus-related Pol polyprotein from transposon RE2</fullName>
    </submittedName>
</protein>
<reference evidence="2" key="2">
    <citation type="journal article" date="2024" name="Plant">
        <title>Genomic evolution and insights into agronomic trait innovations of Sesamum species.</title>
        <authorList>
            <person name="Miao H."/>
            <person name="Wang L."/>
            <person name="Qu L."/>
            <person name="Liu H."/>
            <person name="Sun Y."/>
            <person name="Le M."/>
            <person name="Wang Q."/>
            <person name="Wei S."/>
            <person name="Zheng Y."/>
            <person name="Lin W."/>
            <person name="Duan Y."/>
            <person name="Cao H."/>
            <person name="Xiong S."/>
            <person name="Wang X."/>
            <person name="Wei L."/>
            <person name="Li C."/>
            <person name="Ma Q."/>
            <person name="Ju M."/>
            <person name="Zhao R."/>
            <person name="Li G."/>
            <person name="Mu C."/>
            <person name="Tian Q."/>
            <person name="Mei H."/>
            <person name="Zhang T."/>
            <person name="Gao T."/>
            <person name="Zhang H."/>
        </authorList>
    </citation>
    <scope>NUCLEOTIDE SEQUENCE</scope>
    <source>
        <strain evidence="2">KEN1</strain>
    </source>
</reference>
<evidence type="ECO:0000259" key="1">
    <source>
        <dbReference type="Pfam" id="PF07727"/>
    </source>
</evidence>